<dbReference type="AlphaFoldDB" id="A0A7R8WD05"/>
<organism evidence="1">
    <name type="scientific">Cyprideis torosa</name>
    <dbReference type="NCBI Taxonomy" id="163714"/>
    <lineage>
        <taxon>Eukaryota</taxon>
        <taxon>Metazoa</taxon>
        <taxon>Ecdysozoa</taxon>
        <taxon>Arthropoda</taxon>
        <taxon>Crustacea</taxon>
        <taxon>Oligostraca</taxon>
        <taxon>Ostracoda</taxon>
        <taxon>Podocopa</taxon>
        <taxon>Podocopida</taxon>
        <taxon>Cytherocopina</taxon>
        <taxon>Cytheroidea</taxon>
        <taxon>Cytherideidae</taxon>
        <taxon>Cyprideis</taxon>
    </lineage>
</organism>
<sequence length="166" mass="18531">VDIAAYPESVNVLETIENDIRTPDKLIDGINEELSGAHTWLAPILPDTITKIYVIFDQPVTVSSVKLWNYAKTPARGVREFAIMVDDLLVYTGQLNRIRVQSAADGAIRVPPYTVLFTQDEELNLKEGTTLKHLKSESAPSLDHQPQVAVDQALRPYTSLTTNCRR</sequence>
<dbReference type="InterPro" id="IPR027859">
    <property type="entry name" value="KATNIP_dom"/>
</dbReference>
<feature type="non-terminal residue" evidence="1">
    <location>
        <position position="166"/>
    </location>
</feature>
<gene>
    <name evidence="1" type="ORF">CTOB1V02_LOCUS4739</name>
</gene>
<evidence type="ECO:0000313" key="1">
    <source>
        <dbReference type="EMBL" id="CAD7226825.1"/>
    </source>
</evidence>
<dbReference type="PANTHER" id="PTHR21534">
    <property type="entry name" value="KATANIN-INTERACTING PROTEIN"/>
    <property type="match status" value="1"/>
</dbReference>
<dbReference type="PANTHER" id="PTHR21534:SF0">
    <property type="entry name" value="KATANIN-INTERACTING PROTEIN"/>
    <property type="match status" value="1"/>
</dbReference>
<dbReference type="OrthoDB" id="304622at2759"/>
<dbReference type="Pfam" id="PF14652">
    <property type="entry name" value="DUF4457"/>
    <property type="match status" value="1"/>
</dbReference>
<dbReference type="EMBL" id="OB660944">
    <property type="protein sequence ID" value="CAD7226825.1"/>
    <property type="molecule type" value="Genomic_DNA"/>
</dbReference>
<dbReference type="InterPro" id="IPR026704">
    <property type="entry name" value="KATNIP"/>
</dbReference>
<accession>A0A7R8WD05</accession>
<reference evidence="1" key="1">
    <citation type="submission" date="2020-11" db="EMBL/GenBank/DDBJ databases">
        <authorList>
            <person name="Tran Van P."/>
        </authorList>
    </citation>
    <scope>NUCLEOTIDE SEQUENCE</scope>
</reference>
<protein>
    <submittedName>
        <fullName evidence="1">Uncharacterized protein</fullName>
    </submittedName>
</protein>
<name>A0A7R8WD05_9CRUS</name>
<proteinExistence type="predicted"/>